<accession>R0KML6</accession>
<evidence type="ECO:0000313" key="2">
    <source>
        <dbReference type="EMBL" id="EOB11876.1"/>
    </source>
</evidence>
<dbReference type="AlphaFoldDB" id="R0KML6"/>
<dbReference type="Proteomes" id="UP000016927">
    <property type="component" value="Unassembled WGS sequence"/>
</dbReference>
<evidence type="ECO:0000313" key="3">
    <source>
        <dbReference type="Proteomes" id="UP000016927"/>
    </source>
</evidence>
<name>R0KML6_NOSB1</name>
<feature type="transmembrane region" description="Helical" evidence="1">
    <location>
        <begin position="31"/>
        <end position="51"/>
    </location>
</feature>
<dbReference type="HOGENOM" id="CLU_863557_0_0_1"/>
<sequence length="322" mass="37381">MNINTNATNNIIMKTCSYTDFQEMFIFRTGFTNIFFLSCSICFNSVFVVLIRYKKINSTFSTVMDIMKSILSGLIISLFFNSQHTKNVRIDSLPSFLELLLNNLPLILMGTAYFLVGSCVRIHRAKNRNNNLSNDTEIFVTDMKDTNKEESKSTYIFNAVKKFYISITEEYNTYFYHTIYLFLIFFHSFFSGLGFSGNQYIGLYGIIILVRKLYESFRIQQAFKKLGFNKSKAVHMMLFFSFITPIGLLIRVLLSLNGVSADKSQAIKLCQKMFFQSCIMMTCFDFFIPIPRSWLEVALNIPLTLISYSYFNLYFTNNDPVL</sequence>
<keyword evidence="3" id="KW-1185">Reference proteome</keyword>
<dbReference type="VEuPathDB" id="MicrosporidiaDB:NBO_698g0001"/>
<feature type="transmembrane region" description="Helical" evidence="1">
    <location>
        <begin position="63"/>
        <end position="80"/>
    </location>
</feature>
<keyword evidence="1" id="KW-0812">Transmembrane</keyword>
<protein>
    <submittedName>
        <fullName evidence="2">Putative divalent heavy-metal cations transporter</fullName>
    </submittedName>
</protein>
<organism evidence="2 3">
    <name type="scientific">Nosema bombycis (strain CQ1 / CVCC 102059)</name>
    <name type="common">Microsporidian parasite</name>
    <name type="synonym">Pebrine of silkworm</name>
    <dbReference type="NCBI Taxonomy" id="578461"/>
    <lineage>
        <taxon>Eukaryota</taxon>
        <taxon>Fungi</taxon>
        <taxon>Fungi incertae sedis</taxon>
        <taxon>Microsporidia</taxon>
        <taxon>Nosematidae</taxon>
        <taxon>Nosema</taxon>
    </lineage>
</organism>
<proteinExistence type="predicted"/>
<dbReference type="EMBL" id="KB909605">
    <property type="protein sequence ID" value="EOB11876.1"/>
    <property type="molecule type" value="Genomic_DNA"/>
</dbReference>
<reference evidence="2 3" key="1">
    <citation type="journal article" date="2013" name="BMC Genomics">
        <title>Comparative genomics of parasitic silkworm microsporidia reveal an association between genome expansion and host adaptation.</title>
        <authorList>
            <person name="Pan G."/>
            <person name="Xu J."/>
            <person name="Li T."/>
            <person name="Xia Q."/>
            <person name="Liu S.L."/>
            <person name="Zhang G."/>
            <person name="Li S."/>
            <person name="Li C."/>
            <person name="Liu H."/>
            <person name="Yang L."/>
            <person name="Liu T."/>
            <person name="Zhang X."/>
            <person name="Wu Z."/>
            <person name="Fan W."/>
            <person name="Dang X."/>
            <person name="Xiang H."/>
            <person name="Tao M."/>
            <person name="Li Y."/>
            <person name="Hu J."/>
            <person name="Li Z."/>
            <person name="Lin L."/>
            <person name="Luo J."/>
            <person name="Geng L."/>
            <person name="Wang L."/>
            <person name="Long M."/>
            <person name="Wan Y."/>
            <person name="He N."/>
            <person name="Zhang Z."/>
            <person name="Lu C."/>
            <person name="Keeling P.J."/>
            <person name="Wang J."/>
            <person name="Xiang Z."/>
            <person name="Zhou Z."/>
        </authorList>
    </citation>
    <scope>NUCLEOTIDE SEQUENCE [LARGE SCALE GENOMIC DNA]</scope>
    <source>
        <strain evidence="3">CQ1 / CVCC 102059</strain>
    </source>
</reference>
<keyword evidence="1" id="KW-0472">Membrane</keyword>
<feature type="transmembrane region" description="Helical" evidence="1">
    <location>
        <begin position="234"/>
        <end position="253"/>
    </location>
</feature>
<gene>
    <name evidence="2" type="ORF">NBO_698g0001</name>
</gene>
<evidence type="ECO:0000256" key="1">
    <source>
        <dbReference type="SAM" id="Phobius"/>
    </source>
</evidence>
<feature type="transmembrane region" description="Helical" evidence="1">
    <location>
        <begin position="100"/>
        <end position="120"/>
    </location>
</feature>
<feature type="transmembrane region" description="Helical" evidence="1">
    <location>
        <begin position="171"/>
        <end position="190"/>
    </location>
</feature>
<keyword evidence="1" id="KW-1133">Transmembrane helix</keyword>